<name>A0A843VIK4_COLES</name>
<dbReference type="Proteomes" id="UP000652761">
    <property type="component" value="Unassembled WGS sequence"/>
</dbReference>
<protein>
    <submittedName>
        <fullName evidence="1">Uncharacterized protein</fullName>
    </submittedName>
</protein>
<feature type="non-terminal residue" evidence="1">
    <location>
        <position position="171"/>
    </location>
</feature>
<accession>A0A843VIK4</accession>
<comment type="caution">
    <text evidence="1">The sequence shown here is derived from an EMBL/GenBank/DDBJ whole genome shotgun (WGS) entry which is preliminary data.</text>
</comment>
<sequence>HGHHHHHLWPSLLPAIPSRPRCCCCCCVRRILLHHQHHHFHHQLFHAQAPLPWTPYGFPPLLVPGPGVSPPPTLPYRGDQCGATAQDAVEAGGTLITSEDISSNRLQEGTWEENFEGEEGVGEAGEEEEEEAVYLEGQDYSEQRGKRQVERGNNIDYMVKRSKQQEAGNGV</sequence>
<dbReference type="AlphaFoldDB" id="A0A843VIK4"/>
<dbReference type="EMBL" id="NMUH01001832">
    <property type="protein sequence ID" value="MQL95765.1"/>
    <property type="molecule type" value="Genomic_DNA"/>
</dbReference>
<proteinExistence type="predicted"/>
<keyword evidence="2" id="KW-1185">Reference proteome</keyword>
<evidence type="ECO:0000313" key="1">
    <source>
        <dbReference type="EMBL" id="MQL95765.1"/>
    </source>
</evidence>
<evidence type="ECO:0000313" key="2">
    <source>
        <dbReference type="Proteomes" id="UP000652761"/>
    </source>
</evidence>
<reference evidence="1" key="1">
    <citation type="submission" date="2017-07" db="EMBL/GenBank/DDBJ databases">
        <title>Taro Niue Genome Assembly and Annotation.</title>
        <authorList>
            <person name="Atibalentja N."/>
            <person name="Keating K."/>
            <person name="Fields C.J."/>
        </authorList>
    </citation>
    <scope>NUCLEOTIDE SEQUENCE</scope>
    <source>
        <strain evidence="1">Niue_2</strain>
        <tissue evidence="1">Leaf</tissue>
    </source>
</reference>
<organism evidence="1 2">
    <name type="scientific">Colocasia esculenta</name>
    <name type="common">Wild taro</name>
    <name type="synonym">Arum esculentum</name>
    <dbReference type="NCBI Taxonomy" id="4460"/>
    <lineage>
        <taxon>Eukaryota</taxon>
        <taxon>Viridiplantae</taxon>
        <taxon>Streptophyta</taxon>
        <taxon>Embryophyta</taxon>
        <taxon>Tracheophyta</taxon>
        <taxon>Spermatophyta</taxon>
        <taxon>Magnoliopsida</taxon>
        <taxon>Liliopsida</taxon>
        <taxon>Araceae</taxon>
        <taxon>Aroideae</taxon>
        <taxon>Colocasieae</taxon>
        <taxon>Colocasia</taxon>
    </lineage>
</organism>
<gene>
    <name evidence="1" type="ORF">Taro_028434</name>
</gene>